<dbReference type="InterPro" id="IPR039126">
    <property type="entry name" value="GGACT"/>
</dbReference>
<gene>
    <name evidence="4" type="ORF">GWK41_08545</name>
</gene>
<evidence type="ECO:0000256" key="1">
    <source>
        <dbReference type="ARBA" id="ARBA00008861"/>
    </source>
</evidence>
<dbReference type="SUPFAM" id="SSF110857">
    <property type="entry name" value="Gamma-glutamyl cyclotransferase-like"/>
    <property type="match status" value="1"/>
</dbReference>
<proteinExistence type="inferred from homology"/>
<comment type="caution">
    <text evidence="4">The sequence shown here is derived from an EMBL/GenBank/DDBJ whole genome shotgun (WGS) entry which is preliminary data.</text>
</comment>
<reference evidence="4 5" key="1">
    <citation type="journal article" date="2021" name="Syst. Appl. Microbiol.">
        <title>Persephonella atlantica sp. nov.: How to adapt to physico-chemical gradients in high temperature hydrothermal habitats.</title>
        <authorList>
            <person name="Francois D.X."/>
            <person name="Godfroy A."/>
            <person name="Mathien C."/>
            <person name="Aube J."/>
            <person name="Cathalot C."/>
            <person name="Lesongeur F."/>
            <person name="L'Haridon S."/>
            <person name="Philippon X."/>
            <person name="Roussel E.G."/>
        </authorList>
    </citation>
    <scope>NUCLEOTIDE SEQUENCE [LARGE SCALE GENOMIC DNA]</scope>
    <source>
        <strain evidence="4 5">MO1340</strain>
    </source>
</reference>
<dbReference type="Proteomes" id="UP000772812">
    <property type="component" value="Unassembled WGS sequence"/>
</dbReference>
<evidence type="ECO:0000313" key="5">
    <source>
        <dbReference type="Proteomes" id="UP000772812"/>
    </source>
</evidence>
<dbReference type="InterPro" id="IPR036568">
    <property type="entry name" value="GGCT-like_sf"/>
</dbReference>
<dbReference type="RefSeq" id="WP_200674542.1">
    <property type="nucleotide sequence ID" value="NZ_JAACYA010000002.1"/>
</dbReference>
<dbReference type="EMBL" id="JAACYA010000002">
    <property type="protein sequence ID" value="MBK3333117.1"/>
    <property type="molecule type" value="Genomic_DNA"/>
</dbReference>
<sequence>MHKSYVFVYGSLRKGFGNHRLLENSKFLGYGKTKEKYSLYADGIPYVVKEPLTQIKGEIYEVDDETLNRLDQLEGHPEFYKRELIDVTTEDGKTIKAWIYFYPYKKGNLIKSGDYKDYRR</sequence>
<accession>A0ABS1GK54</accession>
<dbReference type="Gene3D" id="3.10.490.10">
    <property type="entry name" value="Gamma-glutamyl cyclotransferase-like"/>
    <property type="match status" value="1"/>
</dbReference>
<evidence type="ECO:0000313" key="4">
    <source>
        <dbReference type="EMBL" id="MBK3333117.1"/>
    </source>
</evidence>
<organism evidence="4 5">
    <name type="scientific">Persephonella atlantica</name>
    <dbReference type="NCBI Taxonomy" id="2699429"/>
    <lineage>
        <taxon>Bacteria</taxon>
        <taxon>Pseudomonadati</taxon>
        <taxon>Aquificota</taxon>
        <taxon>Aquificia</taxon>
        <taxon>Aquificales</taxon>
        <taxon>Hydrogenothermaceae</taxon>
        <taxon>Persephonella</taxon>
    </lineage>
</organism>
<dbReference type="InterPro" id="IPR009288">
    <property type="entry name" value="AIG2-like_dom"/>
</dbReference>
<name>A0ABS1GK54_9AQUI</name>
<comment type="similarity">
    <text evidence="1 2">Belongs to the gamma-glutamylcyclotransferase family.</text>
</comment>
<evidence type="ECO:0000259" key="3">
    <source>
        <dbReference type="Pfam" id="PF06094"/>
    </source>
</evidence>
<dbReference type="InterPro" id="IPR013024">
    <property type="entry name" value="GGCT-like"/>
</dbReference>
<dbReference type="Pfam" id="PF06094">
    <property type="entry name" value="GGACT"/>
    <property type="match status" value="1"/>
</dbReference>
<dbReference type="PANTHER" id="PTHR12510:SF4">
    <property type="entry name" value="GAMMA-GLUTAMYLAMINECYCLOTRANSFERASE"/>
    <property type="match status" value="1"/>
</dbReference>
<keyword evidence="5" id="KW-1185">Reference proteome</keyword>
<feature type="domain" description="Gamma-glutamylcyclotransferase AIG2-like" evidence="3">
    <location>
        <begin position="6"/>
        <end position="116"/>
    </location>
</feature>
<evidence type="ECO:0000256" key="2">
    <source>
        <dbReference type="RuleBase" id="RU367036"/>
    </source>
</evidence>
<dbReference type="CDD" id="cd06661">
    <property type="entry name" value="GGCT_like"/>
    <property type="match status" value="1"/>
</dbReference>
<protein>
    <recommendedName>
        <fullName evidence="2">Gamma-glutamylcyclotransferase family protein</fullName>
    </recommendedName>
</protein>
<dbReference type="PANTHER" id="PTHR12510">
    <property type="entry name" value="TROPONIN C-AKIN-1 PROTEIN"/>
    <property type="match status" value="1"/>
</dbReference>